<dbReference type="RefSeq" id="WP_154474000.1">
    <property type="nucleotide sequence ID" value="NZ_DBEWUL010000178.1"/>
</dbReference>
<evidence type="ECO:0000313" key="1">
    <source>
        <dbReference type="EMBL" id="MSS38611.1"/>
    </source>
</evidence>
<sequence>MAGIMMYPNTMKVKTKAMLEQLEQLEPYAEAAYKALGMVQMNCFYLMGAAWDNVREYMREIQQPLMQTCQLWLKSQKEATSAYHMAALCLPNVNCLDEDRLETEKSNYERWLDREYNREDPNYSRIRRYRRMIREIDSKLEAMSMFIRVTRRMYDRPAELLSILEKADTQLSGVGIDPVTGLINYTSVDYDWLFNMQEKLSDDYLKKLGISIKQIVRMKELGLSSGELKAAYESLKTEEDKEFFCGMLNETFRTTFQIDPNQLSMEAKFFLTKYTRMMLDKGKVDELRDLINEMLYTDPDHPYYPNRQNKQAYGMEYIDILFEASSCILEEEGKLILASKGILTEDGMDRLSKNMRELADLNVLWGSISNTAFREDYFYESGIESISMRLMYGSRIEDLEYQGSGFKYNVMYSTAWIKDSSTEAEGNNVYDIEWHKDNLLEVNTSINTDLNAMNDQEYRETLRNLEKQKEELWMKYVINTGTGIVGALCPKAGLVYGLLAGISEGNAGKVGDKSYVLLEKSGIIKPEVMKCYKAGGKSAVIAATGLLDYFDEKQRLDGQISGEHARMKLEWFGATSSFQGGELTETVNAGFYNVTALEELRDWEENGLISVAAKVIEDDKKIDALIKNLKEHLIKTGQYNETVKTVMEGGDIMGLDTEQFVKAVEDINKAYENVYADRKKKKIDGPCGGKLNIQAIFQMSVPGKE</sequence>
<dbReference type="Proteomes" id="UP000429958">
    <property type="component" value="Unassembled WGS sequence"/>
</dbReference>
<proteinExistence type="predicted"/>
<reference evidence="1 2" key="1">
    <citation type="submission" date="2019-08" db="EMBL/GenBank/DDBJ databases">
        <title>In-depth cultivation of the pig gut microbiome towards novel bacterial diversity and tailored functional studies.</title>
        <authorList>
            <person name="Wylensek D."/>
            <person name="Hitch T.C.A."/>
            <person name="Clavel T."/>
        </authorList>
    </citation>
    <scope>NUCLEOTIDE SEQUENCE [LARGE SCALE GENOMIC DNA]</scope>
    <source>
        <strain evidence="1 2">WCA-389-WT-23D1</strain>
    </source>
</reference>
<accession>A0A7X2NPD8</accession>
<gene>
    <name evidence="1" type="ORF">FYJ39_19380</name>
</gene>
<evidence type="ECO:0000313" key="2">
    <source>
        <dbReference type="Proteomes" id="UP000429958"/>
    </source>
</evidence>
<dbReference type="EMBL" id="VUMD01000031">
    <property type="protein sequence ID" value="MSS38611.1"/>
    <property type="molecule type" value="Genomic_DNA"/>
</dbReference>
<name>A0A7X2NPD8_9CLOT</name>
<comment type="caution">
    <text evidence="1">The sequence shown here is derived from an EMBL/GenBank/DDBJ whole genome shotgun (WGS) entry which is preliminary data.</text>
</comment>
<evidence type="ECO:0008006" key="3">
    <source>
        <dbReference type="Google" id="ProtNLM"/>
    </source>
</evidence>
<keyword evidence="2" id="KW-1185">Reference proteome</keyword>
<organism evidence="1 2">
    <name type="scientific">Clostridium porci</name>
    <dbReference type="NCBI Taxonomy" id="2605778"/>
    <lineage>
        <taxon>Bacteria</taxon>
        <taxon>Bacillati</taxon>
        <taxon>Bacillota</taxon>
        <taxon>Clostridia</taxon>
        <taxon>Eubacteriales</taxon>
        <taxon>Clostridiaceae</taxon>
        <taxon>Clostridium</taxon>
    </lineage>
</organism>
<dbReference type="AlphaFoldDB" id="A0A7X2NPD8"/>
<protein>
    <recommendedName>
        <fullName evidence="3">LXG domain-containing protein</fullName>
    </recommendedName>
</protein>